<feature type="chain" id="PRO_5020905380" evidence="1">
    <location>
        <begin position="21"/>
        <end position="314"/>
    </location>
</feature>
<name>A0A4U0YVP5_9RHOB</name>
<protein>
    <submittedName>
        <fullName evidence="3">PRC-barrel domain containing protein</fullName>
    </submittedName>
</protein>
<dbReference type="AlphaFoldDB" id="A0A4U0YVP5"/>
<evidence type="ECO:0000259" key="2">
    <source>
        <dbReference type="Pfam" id="PF05239"/>
    </source>
</evidence>
<sequence>MKSLMLSTAILAASAFVATAQETAAPATADTAVTAESGDMMFRSAAEPMEIRASDFIGMRLYSSEAEVDADAYNGIQEGWEDIGEINDVILSREGAAEAVLVDIGGFLGMGERQVAVDMGAIRFVADDATAEDLEDFFLVMNANQADLEGAPEYVSPNETADAEATAPAATDTTATTMAPAATEMDATDTAATDTAATDPAMAPAGDGMTTDAMTREGYVAFDNATLTAERLEGATVYDSTDASIGDVSELVLDANGQITNAIVDVGGFLGIGAKPVSLTLEQLQILQEDGGDDIRVYVPMTKEQLEGLPTYEG</sequence>
<dbReference type="InterPro" id="IPR027275">
    <property type="entry name" value="PRC-brl_dom"/>
</dbReference>
<evidence type="ECO:0000313" key="3">
    <source>
        <dbReference type="EMBL" id="TKA96820.1"/>
    </source>
</evidence>
<comment type="caution">
    <text evidence="3">The sequence shown here is derived from an EMBL/GenBank/DDBJ whole genome shotgun (WGS) entry which is preliminary data.</text>
</comment>
<dbReference type="Proteomes" id="UP000306340">
    <property type="component" value="Unassembled WGS sequence"/>
</dbReference>
<dbReference type="PANTHER" id="PTHR36505:SF1">
    <property type="entry name" value="BLR1072 PROTEIN"/>
    <property type="match status" value="1"/>
</dbReference>
<feature type="signal peptide" evidence="1">
    <location>
        <begin position="1"/>
        <end position="20"/>
    </location>
</feature>
<evidence type="ECO:0000313" key="4">
    <source>
        <dbReference type="Proteomes" id="UP000306340"/>
    </source>
</evidence>
<dbReference type="Pfam" id="PF05239">
    <property type="entry name" value="PRC"/>
    <property type="match status" value="2"/>
</dbReference>
<dbReference type="SUPFAM" id="SSF50346">
    <property type="entry name" value="PRC-barrel domain"/>
    <property type="match status" value="2"/>
</dbReference>
<dbReference type="EMBL" id="SWAU01000072">
    <property type="protein sequence ID" value="TKA96820.1"/>
    <property type="molecule type" value="Genomic_DNA"/>
</dbReference>
<dbReference type="InterPro" id="IPR011033">
    <property type="entry name" value="PRC_barrel-like_sf"/>
</dbReference>
<organism evidence="3 4">
    <name type="scientific">Cereibacter changlensis</name>
    <dbReference type="NCBI Taxonomy" id="402884"/>
    <lineage>
        <taxon>Bacteria</taxon>
        <taxon>Pseudomonadati</taxon>
        <taxon>Pseudomonadota</taxon>
        <taxon>Alphaproteobacteria</taxon>
        <taxon>Rhodobacterales</taxon>
        <taxon>Paracoccaceae</taxon>
        <taxon>Cereibacter</taxon>
    </lineage>
</organism>
<reference evidence="3 4" key="1">
    <citation type="submission" date="2019-04" db="EMBL/GenBank/DDBJ databases">
        <title>Crypto-aerobic microbial life in anoxic (sulfidic) marine sediments.</title>
        <authorList>
            <person name="Bhattacharya S."/>
            <person name="Roy C."/>
            <person name="Mondal N."/>
            <person name="Sarkar J."/>
            <person name="Mandal S."/>
            <person name="Rameez M.J."/>
            <person name="Ghosh W."/>
        </authorList>
    </citation>
    <scope>NUCLEOTIDE SEQUENCE [LARGE SCALE GENOMIC DNA]</scope>
    <source>
        <strain evidence="3 4">SBBC</strain>
    </source>
</reference>
<gene>
    <name evidence="3" type="ORF">FAZ78_09420</name>
</gene>
<dbReference type="PANTHER" id="PTHR36505">
    <property type="entry name" value="BLR1072 PROTEIN"/>
    <property type="match status" value="1"/>
</dbReference>
<keyword evidence="1" id="KW-0732">Signal</keyword>
<evidence type="ECO:0000256" key="1">
    <source>
        <dbReference type="SAM" id="SignalP"/>
    </source>
</evidence>
<feature type="domain" description="PRC-barrel" evidence="2">
    <location>
        <begin position="50"/>
        <end position="134"/>
    </location>
</feature>
<accession>A0A4U0YVP5</accession>
<proteinExistence type="predicted"/>
<dbReference type="Gene3D" id="2.30.30.240">
    <property type="entry name" value="PRC-barrel domain"/>
    <property type="match status" value="2"/>
</dbReference>
<dbReference type="RefSeq" id="WP_136792308.1">
    <property type="nucleotide sequence ID" value="NZ_SWAU01000072.1"/>
</dbReference>
<feature type="domain" description="PRC-barrel" evidence="2">
    <location>
        <begin position="229"/>
        <end position="294"/>
    </location>
</feature>